<feature type="region of interest" description="Disordered" evidence="1">
    <location>
        <begin position="32"/>
        <end position="138"/>
    </location>
</feature>
<feature type="compositionally biased region" description="Basic and acidic residues" evidence="1">
    <location>
        <begin position="73"/>
        <end position="125"/>
    </location>
</feature>
<evidence type="ECO:0000313" key="3">
    <source>
        <dbReference type="EMBL" id="MCJ0974932.1"/>
    </source>
</evidence>
<name>A0A9X2AVR8_9GAMM</name>
<dbReference type="EMBL" id="JALGRD010000009">
    <property type="protein sequence ID" value="MCJ0974932.1"/>
    <property type="molecule type" value="Genomic_DNA"/>
</dbReference>
<proteinExistence type="predicted"/>
<organism evidence="3 4">
    <name type="scientific">Stutzerimonas marianensis</name>
    <dbReference type="NCBI Taxonomy" id="2929513"/>
    <lineage>
        <taxon>Bacteria</taxon>
        <taxon>Pseudomonadati</taxon>
        <taxon>Pseudomonadota</taxon>
        <taxon>Gammaproteobacteria</taxon>
        <taxon>Pseudomonadales</taxon>
        <taxon>Pseudomonadaceae</taxon>
        <taxon>Stutzerimonas</taxon>
    </lineage>
</organism>
<feature type="compositionally biased region" description="Polar residues" evidence="1">
    <location>
        <begin position="50"/>
        <end position="59"/>
    </location>
</feature>
<protein>
    <submittedName>
        <fullName evidence="3">Uncharacterized protein</fullName>
    </submittedName>
</protein>
<reference evidence="3" key="1">
    <citation type="submission" date="2022-03" db="EMBL/GenBank/DDBJ databases">
        <title>Pseudomonas marianensis sp. nov., a marine bacterium isolated from deep-sea sediments of the Mariana Trench.</title>
        <authorList>
            <person name="Wei Y."/>
        </authorList>
    </citation>
    <scope>NUCLEOTIDE SEQUENCE</scope>
    <source>
        <strain evidence="3">PS1</strain>
    </source>
</reference>
<gene>
    <name evidence="3" type="ORF">MST27_16280</name>
</gene>
<evidence type="ECO:0000313" key="4">
    <source>
        <dbReference type="Proteomes" id="UP001139682"/>
    </source>
</evidence>
<dbReference type="Proteomes" id="UP001139682">
    <property type="component" value="Unassembled WGS sequence"/>
</dbReference>
<evidence type="ECO:0000256" key="1">
    <source>
        <dbReference type="SAM" id="MobiDB-lite"/>
    </source>
</evidence>
<accession>A0A9X2AVR8</accession>
<dbReference type="RefSeq" id="WP_243606998.1">
    <property type="nucleotide sequence ID" value="NZ_JALGRD010000009.1"/>
</dbReference>
<feature type="signal peptide" evidence="2">
    <location>
        <begin position="1"/>
        <end position="20"/>
    </location>
</feature>
<feature type="chain" id="PRO_5040812224" evidence="2">
    <location>
        <begin position="21"/>
        <end position="138"/>
    </location>
</feature>
<keyword evidence="2" id="KW-0732">Signal</keyword>
<keyword evidence="4" id="KW-1185">Reference proteome</keyword>
<comment type="caution">
    <text evidence="3">The sequence shown here is derived from an EMBL/GenBank/DDBJ whole genome shotgun (WGS) entry which is preliminary data.</text>
</comment>
<dbReference type="AlphaFoldDB" id="A0A9X2AVR8"/>
<evidence type="ECO:0000256" key="2">
    <source>
        <dbReference type="SAM" id="SignalP"/>
    </source>
</evidence>
<sequence>MNIRMMLVAVGLGLATQASADSRGGVWVYQPDGGSYRVESGPRVYDPRSPYSNFPQYRQNLPPRMQGQLPPRYYDRHRGHDGRGWNRDRRSDWKSHDRHGRLDRPQRWHRDDGRRHDRPPVRDYRAFQQRSYGGGYRR</sequence>